<evidence type="ECO:0000256" key="3">
    <source>
        <dbReference type="ARBA" id="ARBA00023002"/>
    </source>
</evidence>
<comment type="caution">
    <text evidence="9">The sequence shown here is derived from an EMBL/GenBank/DDBJ whole genome shotgun (WGS) entry which is preliminary data.</text>
</comment>
<evidence type="ECO:0000256" key="2">
    <source>
        <dbReference type="ARBA" id="ARBA00022729"/>
    </source>
</evidence>
<dbReference type="SUPFAM" id="SSF52833">
    <property type="entry name" value="Thioredoxin-like"/>
    <property type="match status" value="1"/>
</dbReference>
<feature type="region of interest" description="Disordered" evidence="6">
    <location>
        <begin position="1"/>
        <end position="20"/>
    </location>
</feature>
<evidence type="ECO:0000256" key="4">
    <source>
        <dbReference type="ARBA" id="ARBA00023157"/>
    </source>
</evidence>
<gene>
    <name evidence="9" type="ORF">IDF66_02975</name>
</gene>
<dbReference type="InterPro" id="IPR036249">
    <property type="entry name" value="Thioredoxin-like_sf"/>
</dbReference>
<keyword evidence="5" id="KW-0676">Redox-active center</keyword>
<evidence type="ECO:0000256" key="1">
    <source>
        <dbReference type="ARBA" id="ARBA00005791"/>
    </source>
</evidence>
<feature type="region of interest" description="Disordered" evidence="6">
    <location>
        <begin position="200"/>
        <end position="231"/>
    </location>
</feature>
<comment type="similarity">
    <text evidence="1">Belongs to the thioredoxin family. DsbA subfamily.</text>
</comment>
<accession>A0ABR7W6S9</accession>
<keyword evidence="3" id="KW-0560">Oxidoreductase</keyword>
<dbReference type="PANTHER" id="PTHR13887:SF14">
    <property type="entry name" value="DISULFIDE BOND FORMATION PROTEIN D"/>
    <property type="match status" value="1"/>
</dbReference>
<evidence type="ECO:0000313" key="10">
    <source>
        <dbReference type="Proteomes" id="UP000602395"/>
    </source>
</evidence>
<sequence length="248" mass="25690">MSDKRKPATPKETSRYQPRATSSRTTYILAGAAVAVIAALVVGGIVWNSHRDSGGVDEAVLSENAAQIIGAPSAPQTIDVFEDFMCPVCHEFEQQSGASITTAINQGTLRVRYHMLNFLDNQSSSGDYSSRAAGAAQCVGAGEDKEIFLKFHSALFANQPKEGGGTDLSNADLARIAGEQGASPATQKCVADGAKVDEAKDAADQSETQLSKATNGQVATPTVLSGGAPVDGIMDGTGWLDGLLADKG</sequence>
<feature type="domain" description="Thioredoxin-like fold" evidence="8">
    <location>
        <begin position="67"/>
        <end position="231"/>
    </location>
</feature>
<keyword evidence="7" id="KW-1133">Transmembrane helix</keyword>
<dbReference type="EMBL" id="JACWMS010000001">
    <property type="protein sequence ID" value="MBD1318535.1"/>
    <property type="molecule type" value="Genomic_DNA"/>
</dbReference>
<evidence type="ECO:0000256" key="7">
    <source>
        <dbReference type="SAM" id="Phobius"/>
    </source>
</evidence>
<dbReference type="CDD" id="cd02972">
    <property type="entry name" value="DsbA_family"/>
    <property type="match status" value="1"/>
</dbReference>
<dbReference type="PANTHER" id="PTHR13887">
    <property type="entry name" value="GLUTATHIONE S-TRANSFERASE KAPPA"/>
    <property type="match status" value="1"/>
</dbReference>
<feature type="transmembrane region" description="Helical" evidence="7">
    <location>
        <begin position="27"/>
        <end position="47"/>
    </location>
</feature>
<protein>
    <submittedName>
        <fullName evidence="9">Thioredoxin domain-containing protein</fullName>
    </submittedName>
</protein>
<evidence type="ECO:0000256" key="6">
    <source>
        <dbReference type="SAM" id="MobiDB-lite"/>
    </source>
</evidence>
<dbReference type="Proteomes" id="UP000602395">
    <property type="component" value="Unassembled WGS sequence"/>
</dbReference>
<dbReference type="Pfam" id="PF13462">
    <property type="entry name" value="Thioredoxin_4"/>
    <property type="match status" value="1"/>
</dbReference>
<name>A0ABR7W6S9_9ACTN</name>
<evidence type="ECO:0000256" key="5">
    <source>
        <dbReference type="ARBA" id="ARBA00023284"/>
    </source>
</evidence>
<keyword evidence="10" id="KW-1185">Reference proteome</keyword>
<evidence type="ECO:0000313" key="9">
    <source>
        <dbReference type="EMBL" id="MBD1318535.1"/>
    </source>
</evidence>
<keyword evidence="4" id="KW-1015">Disulfide bond</keyword>
<keyword evidence="7" id="KW-0472">Membrane</keyword>
<keyword evidence="2" id="KW-0732">Signal</keyword>
<dbReference type="Gene3D" id="3.40.30.10">
    <property type="entry name" value="Glutaredoxin"/>
    <property type="match status" value="1"/>
</dbReference>
<evidence type="ECO:0000259" key="8">
    <source>
        <dbReference type="Pfam" id="PF13462"/>
    </source>
</evidence>
<reference evidence="9 10" key="1">
    <citation type="submission" date="2020-09" db="EMBL/GenBank/DDBJ databases">
        <title>Novel species in genus Gordonia.</title>
        <authorList>
            <person name="Zhang G."/>
        </authorList>
    </citation>
    <scope>NUCLEOTIDE SEQUENCE [LARGE SCALE GENOMIC DNA]</scope>
    <source>
        <strain evidence="9 10">ON-33</strain>
    </source>
</reference>
<proteinExistence type="inferred from homology"/>
<dbReference type="InterPro" id="IPR012336">
    <property type="entry name" value="Thioredoxin-like_fold"/>
</dbReference>
<dbReference type="RefSeq" id="WP_190265671.1">
    <property type="nucleotide sequence ID" value="NZ_BAABAD010000003.1"/>
</dbReference>
<organism evidence="9 10">
    <name type="scientific">Gordonia hankookensis</name>
    <dbReference type="NCBI Taxonomy" id="589403"/>
    <lineage>
        <taxon>Bacteria</taxon>
        <taxon>Bacillati</taxon>
        <taxon>Actinomycetota</taxon>
        <taxon>Actinomycetes</taxon>
        <taxon>Mycobacteriales</taxon>
        <taxon>Gordoniaceae</taxon>
        <taxon>Gordonia</taxon>
    </lineage>
</organism>
<keyword evidence="7" id="KW-0812">Transmembrane</keyword>
<feature type="compositionally biased region" description="Polar residues" evidence="6">
    <location>
        <begin position="205"/>
        <end position="223"/>
    </location>
</feature>